<dbReference type="PANTHER" id="PTHR33121">
    <property type="entry name" value="CYCLIC DI-GMP PHOSPHODIESTERASE PDEF"/>
    <property type="match status" value="1"/>
</dbReference>
<feature type="domain" description="EAL" evidence="1">
    <location>
        <begin position="1"/>
        <end position="122"/>
    </location>
</feature>
<sequence length="138" mass="15533">MDDPARAMQTLQRLSELGVRLSIDDFGTGYSSLAYLKRLPVDELKIDRSFVIGMERDLDDARIVRSTIGLAHTLGLTVVAEGVENEKLMAMLEHLGCDEAQGYGIARPMPVEDWLPWVERWQAPQTGTVRLDTDFQQL</sequence>
<dbReference type="EMBL" id="JABSNM010000001">
    <property type="protein sequence ID" value="NRT54670.1"/>
    <property type="molecule type" value="Genomic_DNA"/>
</dbReference>
<dbReference type="SUPFAM" id="SSF141868">
    <property type="entry name" value="EAL domain-like"/>
    <property type="match status" value="1"/>
</dbReference>
<dbReference type="InterPro" id="IPR001633">
    <property type="entry name" value="EAL_dom"/>
</dbReference>
<dbReference type="Proteomes" id="UP001516061">
    <property type="component" value="Unassembled WGS sequence"/>
</dbReference>
<dbReference type="PROSITE" id="PS50883">
    <property type="entry name" value="EAL"/>
    <property type="match status" value="1"/>
</dbReference>
<dbReference type="InterPro" id="IPR035919">
    <property type="entry name" value="EAL_sf"/>
</dbReference>
<evidence type="ECO:0000259" key="1">
    <source>
        <dbReference type="PROSITE" id="PS50883"/>
    </source>
</evidence>
<evidence type="ECO:0000313" key="3">
    <source>
        <dbReference type="Proteomes" id="UP001516061"/>
    </source>
</evidence>
<name>A0ABX2FY15_9BURK</name>
<dbReference type="CDD" id="cd01948">
    <property type="entry name" value="EAL"/>
    <property type="match status" value="1"/>
</dbReference>
<dbReference type="InterPro" id="IPR050706">
    <property type="entry name" value="Cyclic-di-GMP_PDE-like"/>
</dbReference>
<dbReference type="Pfam" id="PF00563">
    <property type="entry name" value="EAL"/>
    <property type="match status" value="1"/>
</dbReference>
<comment type="caution">
    <text evidence="2">The sequence shown here is derived from an EMBL/GenBank/DDBJ whole genome shotgun (WGS) entry which is preliminary data.</text>
</comment>
<dbReference type="Gene3D" id="3.20.20.450">
    <property type="entry name" value="EAL domain"/>
    <property type="match status" value="1"/>
</dbReference>
<dbReference type="PANTHER" id="PTHR33121:SF71">
    <property type="entry name" value="OXYGEN SENSOR PROTEIN DOSP"/>
    <property type="match status" value="1"/>
</dbReference>
<proteinExistence type="predicted"/>
<accession>A0ABX2FY15</accession>
<organism evidence="2 3">
    <name type="scientific">Sphaerotilus uruguayifluvii</name>
    <dbReference type="NCBI Taxonomy" id="2735897"/>
    <lineage>
        <taxon>Bacteria</taxon>
        <taxon>Pseudomonadati</taxon>
        <taxon>Pseudomonadota</taxon>
        <taxon>Betaproteobacteria</taxon>
        <taxon>Burkholderiales</taxon>
        <taxon>Sphaerotilaceae</taxon>
        <taxon>Sphaerotilus</taxon>
    </lineage>
</organism>
<reference evidence="2 3" key="1">
    <citation type="submission" date="2020-05" db="EMBL/GenBank/DDBJ databases">
        <title>Genomic Encyclopedia of Type Strains, Phase IV (KMG-V): Genome sequencing to study the core and pangenomes of soil and plant-associated prokaryotes.</title>
        <authorList>
            <person name="Whitman W."/>
        </authorList>
    </citation>
    <scope>NUCLEOTIDE SEQUENCE [LARGE SCALE GENOMIC DNA]</scope>
    <source>
        <strain evidence="2 3">C29</strain>
    </source>
</reference>
<evidence type="ECO:0000313" key="2">
    <source>
        <dbReference type="EMBL" id="NRT54670.1"/>
    </source>
</evidence>
<keyword evidence="3" id="KW-1185">Reference proteome</keyword>
<dbReference type="SMART" id="SM00052">
    <property type="entry name" value="EAL"/>
    <property type="match status" value="1"/>
</dbReference>
<gene>
    <name evidence="2" type="ORF">HNQ01_000377</name>
</gene>
<protein>
    <submittedName>
        <fullName evidence="2">EAL domain-containing protein (Putative c-di-GMP-specific phosphodiesterase class I)</fullName>
    </submittedName>
</protein>